<proteinExistence type="predicted"/>
<organism evidence="2 3">
    <name type="scientific">Fusarium oxysporum f. sp. narcissi</name>
    <dbReference type="NCBI Taxonomy" id="451672"/>
    <lineage>
        <taxon>Eukaryota</taxon>
        <taxon>Fungi</taxon>
        <taxon>Dikarya</taxon>
        <taxon>Ascomycota</taxon>
        <taxon>Pezizomycotina</taxon>
        <taxon>Sordariomycetes</taxon>
        <taxon>Hypocreomycetidae</taxon>
        <taxon>Hypocreales</taxon>
        <taxon>Nectriaceae</taxon>
        <taxon>Fusarium</taxon>
        <taxon>Fusarium oxysporum species complex</taxon>
    </lineage>
</organism>
<evidence type="ECO:0000313" key="3">
    <source>
        <dbReference type="Proteomes" id="UP000290540"/>
    </source>
</evidence>
<dbReference type="EMBL" id="MQTW01000084">
    <property type="protein sequence ID" value="RYC86788.1"/>
    <property type="molecule type" value="Genomic_DNA"/>
</dbReference>
<dbReference type="AlphaFoldDB" id="A0A4Q2VKH2"/>
<comment type="caution">
    <text evidence="2">The sequence shown here is derived from an EMBL/GenBank/DDBJ whole genome shotgun (WGS) entry which is preliminary data.</text>
</comment>
<sequence>MSDRAITIVEEAPSRDEYEQRSGNLERNLDLARKNIEDIQKTIIEVEKEIDILCGTKENLDKENKENKKLKLVIKKSKREGASHKALKSGRRRLESGKTKSFDSGELLNKLEDEREELIMNKMAWEDWKEDLEKERRRRMEYEAWMREEERRKYEDWKKSRYRPVR</sequence>
<dbReference type="Proteomes" id="UP000290540">
    <property type="component" value="Unassembled WGS sequence"/>
</dbReference>
<name>A0A4Q2VKH2_FUSOX</name>
<reference evidence="2 3" key="1">
    <citation type="submission" date="2016-12" db="EMBL/GenBank/DDBJ databases">
        <title>Draft genome sequence of Fusarium oxysporum causing rot on Narcissus.</title>
        <authorList>
            <person name="Armitage A.D."/>
            <person name="Taylor A."/>
            <person name="Clarkson J.P."/>
            <person name="Harrison R.J."/>
            <person name="Jackson A.C."/>
        </authorList>
    </citation>
    <scope>NUCLEOTIDE SEQUENCE [LARGE SCALE GENOMIC DNA]</scope>
    <source>
        <strain evidence="2 3">N139</strain>
    </source>
</reference>
<evidence type="ECO:0000256" key="1">
    <source>
        <dbReference type="SAM" id="MobiDB-lite"/>
    </source>
</evidence>
<accession>A0A4Q2VKH2</accession>
<protein>
    <submittedName>
        <fullName evidence="2">Uncharacterized protein</fullName>
    </submittedName>
</protein>
<feature type="region of interest" description="Disordered" evidence="1">
    <location>
        <begin position="79"/>
        <end position="100"/>
    </location>
</feature>
<evidence type="ECO:0000313" key="2">
    <source>
        <dbReference type="EMBL" id="RYC86788.1"/>
    </source>
</evidence>
<gene>
    <name evidence="2" type="ORF">BFJ63_vAg10316</name>
</gene>
<feature type="region of interest" description="Disordered" evidence="1">
    <location>
        <begin position="1"/>
        <end position="22"/>
    </location>
</feature>